<feature type="transmembrane region" description="Helical" evidence="8">
    <location>
        <begin position="137"/>
        <end position="154"/>
    </location>
</feature>
<dbReference type="GO" id="GO:0008374">
    <property type="term" value="F:O-acyltransferase activity"/>
    <property type="evidence" value="ECO:0007669"/>
    <property type="project" value="InterPro"/>
</dbReference>
<keyword evidence="7 8" id="KW-0472">Membrane</keyword>
<dbReference type="HOGENOM" id="CLU_1107782_0_0_1"/>
<comment type="subcellular location">
    <subcellularLocation>
        <location evidence="1">Membrane</location>
        <topology evidence="1">Multi-pass membrane protein</topology>
    </subcellularLocation>
</comment>
<sequence length="214" mass="24694">MSLWKQLVLAFCVCVHTGMTISLPYSVAALLTSFVGAPSTAWPPMFDSPFAARSLAEFWSQKWHAIFRRVFDVWSYAILSIIPTSALHLESRGRKFLRAVIIFLLSYTVHLLLLWSVPSNPAYPPKRFFNVQAAKFFLAQPLGLTIELLVVFPLTTRMSEPWKTAFRRIFAWGWLLFGGRYWSDAWYSGGQMGFKERYILYSPIRGLLWGQWIV</sequence>
<keyword evidence="4" id="KW-0808">Transferase</keyword>
<feature type="transmembrane region" description="Helical" evidence="8">
    <location>
        <begin position="73"/>
        <end position="89"/>
    </location>
</feature>
<comment type="similarity">
    <text evidence="3">Belongs to the wax synthase family.</text>
</comment>
<evidence type="ECO:0000256" key="5">
    <source>
        <dbReference type="ARBA" id="ARBA00022692"/>
    </source>
</evidence>
<dbReference type="InterPro" id="IPR044851">
    <property type="entry name" value="Wax_synthase"/>
</dbReference>
<evidence type="ECO:0000256" key="3">
    <source>
        <dbReference type="ARBA" id="ARBA00007282"/>
    </source>
</evidence>
<dbReference type="EMBL" id="KN823030">
    <property type="protein sequence ID" value="KIO26075.1"/>
    <property type="molecule type" value="Genomic_DNA"/>
</dbReference>
<dbReference type="GO" id="GO:0006629">
    <property type="term" value="P:lipid metabolic process"/>
    <property type="evidence" value="ECO:0007669"/>
    <property type="project" value="InterPro"/>
</dbReference>
<comment type="pathway">
    <text evidence="2">Secondary metabolite biosynthesis.</text>
</comment>
<reference evidence="10 11" key="1">
    <citation type="submission" date="2014-04" db="EMBL/GenBank/DDBJ databases">
        <authorList>
            <consortium name="DOE Joint Genome Institute"/>
            <person name="Kuo A."/>
            <person name="Girlanda M."/>
            <person name="Perotto S."/>
            <person name="Kohler A."/>
            <person name="Nagy L.G."/>
            <person name="Floudas D."/>
            <person name="Copeland A."/>
            <person name="Barry K.W."/>
            <person name="Cichocki N."/>
            <person name="Veneault-Fourrey C."/>
            <person name="LaButti K."/>
            <person name="Lindquist E.A."/>
            <person name="Lipzen A."/>
            <person name="Lundell T."/>
            <person name="Morin E."/>
            <person name="Murat C."/>
            <person name="Sun H."/>
            <person name="Tunlid A."/>
            <person name="Henrissat B."/>
            <person name="Grigoriev I.V."/>
            <person name="Hibbett D.S."/>
            <person name="Martin F."/>
            <person name="Nordberg H.P."/>
            <person name="Cantor M.N."/>
            <person name="Hua S.X."/>
        </authorList>
    </citation>
    <scope>NUCLEOTIDE SEQUENCE [LARGE SCALE GENOMIC DNA]</scope>
    <source>
        <strain evidence="10 11">MUT 4182</strain>
    </source>
</reference>
<protein>
    <recommendedName>
        <fullName evidence="9">Wax synthase domain-containing protein</fullName>
    </recommendedName>
</protein>
<evidence type="ECO:0000256" key="6">
    <source>
        <dbReference type="ARBA" id="ARBA00022989"/>
    </source>
</evidence>
<dbReference type="AlphaFoldDB" id="A0A0C3Q8E5"/>
<organism evidence="10 11">
    <name type="scientific">Tulasnella calospora MUT 4182</name>
    <dbReference type="NCBI Taxonomy" id="1051891"/>
    <lineage>
        <taxon>Eukaryota</taxon>
        <taxon>Fungi</taxon>
        <taxon>Dikarya</taxon>
        <taxon>Basidiomycota</taxon>
        <taxon>Agaricomycotina</taxon>
        <taxon>Agaricomycetes</taxon>
        <taxon>Cantharellales</taxon>
        <taxon>Tulasnellaceae</taxon>
        <taxon>Tulasnella</taxon>
    </lineage>
</organism>
<evidence type="ECO:0000256" key="1">
    <source>
        <dbReference type="ARBA" id="ARBA00004141"/>
    </source>
</evidence>
<dbReference type="InterPro" id="IPR032805">
    <property type="entry name" value="Wax_synthase_dom"/>
</dbReference>
<evidence type="ECO:0000313" key="10">
    <source>
        <dbReference type="EMBL" id="KIO26075.1"/>
    </source>
</evidence>
<evidence type="ECO:0000259" key="9">
    <source>
        <dbReference type="Pfam" id="PF13813"/>
    </source>
</evidence>
<dbReference type="PANTHER" id="PTHR31595">
    <property type="entry name" value="LONG-CHAIN-ALCOHOL O-FATTY-ACYLTRANSFERASE 3-RELATED"/>
    <property type="match status" value="1"/>
</dbReference>
<keyword evidence="11" id="KW-1185">Reference proteome</keyword>
<keyword evidence="5 8" id="KW-0812">Transmembrane</keyword>
<evidence type="ECO:0000313" key="11">
    <source>
        <dbReference type="Proteomes" id="UP000054248"/>
    </source>
</evidence>
<dbReference type="STRING" id="1051891.A0A0C3Q8E5"/>
<dbReference type="GO" id="GO:0016020">
    <property type="term" value="C:membrane"/>
    <property type="evidence" value="ECO:0007669"/>
    <property type="project" value="UniProtKB-SubCell"/>
</dbReference>
<proteinExistence type="inferred from homology"/>
<feature type="transmembrane region" description="Helical" evidence="8">
    <location>
        <begin position="96"/>
        <end position="117"/>
    </location>
</feature>
<evidence type="ECO:0000256" key="4">
    <source>
        <dbReference type="ARBA" id="ARBA00022679"/>
    </source>
</evidence>
<feature type="domain" description="Wax synthase" evidence="9">
    <location>
        <begin position="42"/>
        <end position="119"/>
    </location>
</feature>
<dbReference type="Proteomes" id="UP000054248">
    <property type="component" value="Unassembled WGS sequence"/>
</dbReference>
<evidence type="ECO:0000256" key="8">
    <source>
        <dbReference type="SAM" id="Phobius"/>
    </source>
</evidence>
<evidence type="ECO:0000256" key="7">
    <source>
        <dbReference type="ARBA" id="ARBA00023136"/>
    </source>
</evidence>
<gene>
    <name evidence="10" type="ORF">M407DRAFT_243869</name>
</gene>
<dbReference type="OrthoDB" id="1077582at2759"/>
<name>A0A0C3Q8E5_9AGAM</name>
<dbReference type="Pfam" id="PF13813">
    <property type="entry name" value="MBOAT_2"/>
    <property type="match status" value="1"/>
</dbReference>
<accession>A0A0C3Q8E5</accession>
<dbReference type="PANTHER" id="PTHR31595:SF57">
    <property type="entry name" value="OS04G0481900 PROTEIN"/>
    <property type="match status" value="1"/>
</dbReference>
<evidence type="ECO:0000256" key="2">
    <source>
        <dbReference type="ARBA" id="ARBA00005179"/>
    </source>
</evidence>
<keyword evidence="6 8" id="KW-1133">Transmembrane helix</keyword>
<reference evidence="11" key="2">
    <citation type="submission" date="2015-01" db="EMBL/GenBank/DDBJ databases">
        <title>Evolutionary Origins and Diversification of the Mycorrhizal Mutualists.</title>
        <authorList>
            <consortium name="DOE Joint Genome Institute"/>
            <consortium name="Mycorrhizal Genomics Consortium"/>
            <person name="Kohler A."/>
            <person name="Kuo A."/>
            <person name="Nagy L.G."/>
            <person name="Floudas D."/>
            <person name="Copeland A."/>
            <person name="Barry K.W."/>
            <person name="Cichocki N."/>
            <person name="Veneault-Fourrey C."/>
            <person name="LaButti K."/>
            <person name="Lindquist E.A."/>
            <person name="Lipzen A."/>
            <person name="Lundell T."/>
            <person name="Morin E."/>
            <person name="Murat C."/>
            <person name="Riley R."/>
            <person name="Ohm R."/>
            <person name="Sun H."/>
            <person name="Tunlid A."/>
            <person name="Henrissat B."/>
            <person name="Grigoriev I.V."/>
            <person name="Hibbett D.S."/>
            <person name="Martin F."/>
        </authorList>
    </citation>
    <scope>NUCLEOTIDE SEQUENCE [LARGE SCALE GENOMIC DNA]</scope>
    <source>
        <strain evidence="11">MUT 4182</strain>
    </source>
</reference>